<dbReference type="InterPro" id="IPR050188">
    <property type="entry name" value="RluA_PseudoU_synthase"/>
</dbReference>
<evidence type="ECO:0000256" key="2">
    <source>
        <dbReference type="ARBA" id="ARBA00031870"/>
    </source>
</evidence>
<evidence type="ECO:0000313" key="5">
    <source>
        <dbReference type="EMBL" id="MBM9432666.1"/>
    </source>
</evidence>
<dbReference type="Pfam" id="PF00849">
    <property type="entry name" value="PseudoU_synth_2"/>
    <property type="match status" value="1"/>
</dbReference>
<proteinExistence type="predicted"/>
<dbReference type="PANTHER" id="PTHR21600">
    <property type="entry name" value="MITOCHONDRIAL RNA PSEUDOURIDINE SYNTHASE"/>
    <property type="match status" value="1"/>
</dbReference>
<evidence type="ECO:0000256" key="3">
    <source>
        <dbReference type="ARBA" id="ARBA00033164"/>
    </source>
</evidence>
<dbReference type="Gene3D" id="3.30.2350.10">
    <property type="entry name" value="Pseudouridine synthase"/>
    <property type="match status" value="1"/>
</dbReference>
<evidence type="ECO:0000313" key="6">
    <source>
        <dbReference type="Proteomes" id="UP000705983"/>
    </source>
</evidence>
<evidence type="ECO:0000259" key="4">
    <source>
        <dbReference type="Pfam" id="PF00849"/>
    </source>
</evidence>
<keyword evidence="6" id="KW-1185">Reference proteome</keyword>
<name>A0ABS2TDC4_9ACTO</name>
<sequence>MSVSDPRRGVSPTILRVGSGANLVDRVAAALEQKGASVTRADVEDAVSRGDIGFVDADRVAIHRPVPDEVDIDLPVLARTDRYVVIDKPAGIATTPKGSYVARSVLVQARRQFGDDVVCAHRLDRATTGVLLLITAPHYRGAYQSLFEHRLVHKTYEFIAKTRETIPSSYSSRLSGQRGGTREVEGEANATTRFRLLETRGELSRYEACPLTGQRHQIRAHASALGIPILGDCLYGPGAGYPDRIALLARDLSFLDPVDGSAVTVSTVQTLSFP</sequence>
<reference evidence="6" key="1">
    <citation type="submission" date="2021-02" db="EMBL/GenBank/DDBJ databases">
        <title>Leucobacter sp. CX169.</title>
        <authorList>
            <person name="Cheng Y."/>
        </authorList>
    </citation>
    <scope>NUCLEOTIDE SEQUENCE [LARGE SCALE GENOMIC DNA]</scope>
    <source>
        <strain evidence="6">JY899</strain>
    </source>
</reference>
<dbReference type="Proteomes" id="UP000705983">
    <property type="component" value="Unassembled WGS sequence"/>
</dbReference>
<dbReference type="InterPro" id="IPR006145">
    <property type="entry name" value="PsdUridine_synth_RsuA/RluA"/>
</dbReference>
<dbReference type="RefSeq" id="WP_187996126.1">
    <property type="nucleotide sequence ID" value="NZ_JACEXG010000001.1"/>
</dbReference>
<feature type="domain" description="Pseudouridine synthase RsuA/RluA-like" evidence="4">
    <location>
        <begin position="83"/>
        <end position="224"/>
    </location>
</feature>
<protein>
    <recommendedName>
        <fullName evidence="2">RNA pseudouridylate synthase</fullName>
    </recommendedName>
    <alternativeName>
        <fullName evidence="3">RNA-uridine isomerase</fullName>
    </alternativeName>
</protein>
<dbReference type="PANTHER" id="PTHR21600:SF84">
    <property type="entry name" value="PSEUDOURIDINE SYNTHASE RSUA_RLUA-LIKE DOMAIN-CONTAINING PROTEIN"/>
    <property type="match status" value="1"/>
</dbReference>
<comment type="catalytic activity">
    <reaction evidence="1">
        <text>a uridine in RNA = a pseudouridine in RNA</text>
        <dbReference type="Rhea" id="RHEA:48348"/>
        <dbReference type="Rhea" id="RHEA-COMP:12068"/>
        <dbReference type="Rhea" id="RHEA-COMP:12069"/>
        <dbReference type="ChEBI" id="CHEBI:65314"/>
        <dbReference type="ChEBI" id="CHEBI:65315"/>
    </reaction>
</comment>
<dbReference type="SUPFAM" id="SSF55120">
    <property type="entry name" value="Pseudouridine synthase"/>
    <property type="match status" value="1"/>
</dbReference>
<organism evidence="5 6">
    <name type="scientific">Flaviflexus equikiangi</name>
    <dbReference type="NCBI Taxonomy" id="2758573"/>
    <lineage>
        <taxon>Bacteria</taxon>
        <taxon>Bacillati</taxon>
        <taxon>Actinomycetota</taxon>
        <taxon>Actinomycetes</taxon>
        <taxon>Actinomycetales</taxon>
        <taxon>Actinomycetaceae</taxon>
        <taxon>Flaviflexus</taxon>
    </lineage>
</organism>
<comment type="caution">
    <text evidence="5">The sequence shown here is derived from an EMBL/GenBank/DDBJ whole genome shotgun (WGS) entry which is preliminary data.</text>
</comment>
<gene>
    <name evidence="5" type="ORF">JVW63_02975</name>
</gene>
<accession>A0ABS2TDC4</accession>
<dbReference type="InterPro" id="IPR020103">
    <property type="entry name" value="PsdUridine_synth_cat_dom_sf"/>
</dbReference>
<evidence type="ECO:0000256" key="1">
    <source>
        <dbReference type="ARBA" id="ARBA00000073"/>
    </source>
</evidence>
<dbReference type="EMBL" id="JAFFJS010000001">
    <property type="protein sequence ID" value="MBM9432666.1"/>
    <property type="molecule type" value="Genomic_DNA"/>
</dbReference>